<dbReference type="InterPro" id="IPR035437">
    <property type="entry name" value="SNase_OB-fold_sf"/>
</dbReference>
<dbReference type="SUPFAM" id="SSF50199">
    <property type="entry name" value="Staphylococcal nuclease"/>
    <property type="match status" value="1"/>
</dbReference>
<dbReference type="Pfam" id="PF00565">
    <property type="entry name" value="SNase"/>
    <property type="match status" value="1"/>
</dbReference>
<dbReference type="Gene3D" id="2.40.50.90">
    <property type="match status" value="1"/>
</dbReference>
<gene>
    <name evidence="2" type="ORF">SAMN02745157_1629</name>
</gene>
<keyword evidence="3" id="KW-1185">Reference proteome</keyword>
<evidence type="ECO:0000313" key="3">
    <source>
        <dbReference type="Proteomes" id="UP000184485"/>
    </source>
</evidence>
<organism evidence="2 3">
    <name type="scientific">Kaistia soli DSM 19436</name>
    <dbReference type="NCBI Taxonomy" id="1122133"/>
    <lineage>
        <taxon>Bacteria</taxon>
        <taxon>Pseudomonadati</taxon>
        <taxon>Pseudomonadota</taxon>
        <taxon>Alphaproteobacteria</taxon>
        <taxon>Hyphomicrobiales</taxon>
        <taxon>Kaistiaceae</taxon>
        <taxon>Kaistia</taxon>
    </lineage>
</organism>
<dbReference type="STRING" id="1122133.SAMN02745157_1629"/>
<evidence type="ECO:0000259" key="1">
    <source>
        <dbReference type="PROSITE" id="PS50830"/>
    </source>
</evidence>
<dbReference type="EMBL" id="FQUP01000001">
    <property type="protein sequence ID" value="SHF09646.1"/>
    <property type="molecule type" value="Genomic_DNA"/>
</dbReference>
<dbReference type="AlphaFoldDB" id="A0A1M4YWD9"/>
<dbReference type="InterPro" id="IPR016071">
    <property type="entry name" value="Staphylococal_nuclease_OB-fold"/>
</dbReference>
<name>A0A1M4YWD9_9HYPH</name>
<feature type="domain" description="TNase-like" evidence="1">
    <location>
        <begin position="51"/>
        <end position="140"/>
    </location>
</feature>
<sequence>MPIVLAALAVGAVLGVELPAGWLPAIIKDLPTLPDLGTGQAVVVSGSALVVVDGDTLRYKGERLRLLDIDTPETSKPRCTAEASAGAAATAALRSLIAGQQVTIRYSGKTDRYSRPLVRVVTPDGDVGAALLRQGFALSYKPGAEAYAARAAHWCG</sequence>
<evidence type="ECO:0000313" key="2">
    <source>
        <dbReference type="EMBL" id="SHF09646.1"/>
    </source>
</evidence>
<reference evidence="2 3" key="1">
    <citation type="submission" date="2016-11" db="EMBL/GenBank/DDBJ databases">
        <authorList>
            <person name="Jaros S."/>
            <person name="Januszkiewicz K."/>
            <person name="Wedrychowicz H."/>
        </authorList>
    </citation>
    <scope>NUCLEOTIDE SEQUENCE [LARGE SCALE GENOMIC DNA]</scope>
    <source>
        <strain evidence="2 3">DSM 19436</strain>
    </source>
</reference>
<dbReference type="PROSITE" id="PS50830">
    <property type="entry name" value="TNASE_3"/>
    <property type="match status" value="1"/>
</dbReference>
<accession>A0A1M4YWD9</accession>
<dbReference type="Proteomes" id="UP000184485">
    <property type="component" value="Unassembled WGS sequence"/>
</dbReference>
<protein>
    <submittedName>
        <fullName evidence="2">Nuclease homologue</fullName>
    </submittedName>
</protein>
<proteinExistence type="predicted"/>
<dbReference type="SMART" id="SM00318">
    <property type="entry name" value="SNc"/>
    <property type="match status" value="1"/>
</dbReference>